<keyword evidence="3" id="KW-1185">Reference proteome</keyword>
<dbReference type="SMART" id="SM00347">
    <property type="entry name" value="HTH_MARR"/>
    <property type="match status" value="1"/>
</dbReference>
<dbReference type="EMBL" id="JBHSNW010000001">
    <property type="protein sequence ID" value="MFC5813548.1"/>
    <property type="molecule type" value="Genomic_DNA"/>
</dbReference>
<sequence>MHMQIDGLGSQWSQVAAFTSAIDTALGKWLVDVHRIGLTEYRALAHLTQAPDKELRVNDLAQKIGLNQSSATRLVSRLESKGVARRDVCADDGRGVYAVLTPEGEALAREVRASYDERIGELLASASAEAPHVDVRLLGTALRQIADVVTP</sequence>
<accession>A0ABW1BLK5</accession>
<protein>
    <submittedName>
        <fullName evidence="2">MarR family winged helix-turn-helix transcriptional regulator</fullName>
    </submittedName>
</protein>
<evidence type="ECO:0000259" key="1">
    <source>
        <dbReference type="PROSITE" id="PS50995"/>
    </source>
</evidence>
<comment type="caution">
    <text evidence="2">The sequence shown here is derived from an EMBL/GenBank/DDBJ whole genome shotgun (WGS) entry which is preliminary data.</text>
</comment>
<dbReference type="InterPro" id="IPR036390">
    <property type="entry name" value="WH_DNA-bd_sf"/>
</dbReference>
<reference evidence="3" key="1">
    <citation type="journal article" date="2019" name="Int. J. Syst. Evol. Microbiol.">
        <title>The Global Catalogue of Microorganisms (GCM) 10K type strain sequencing project: providing services to taxonomists for standard genome sequencing and annotation.</title>
        <authorList>
            <consortium name="The Broad Institute Genomics Platform"/>
            <consortium name="The Broad Institute Genome Sequencing Center for Infectious Disease"/>
            <person name="Wu L."/>
            <person name="Ma J."/>
        </authorList>
    </citation>
    <scope>NUCLEOTIDE SEQUENCE [LARGE SCALE GENOMIC DNA]</scope>
    <source>
        <strain evidence="3">CGMCC 4.7106</strain>
    </source>
</reference>
<evidence type="ECO:0000313" key="2">
    <source>
        <dbReference type="EMBL" id="MFC5813548.1"/>
    </source>
</evidence>
<dbReference type="InterPro" id="IPR000835">
    <property type="entry name" value="HTH_MarR-typ"/>
</dbReference>
<dbReference type="PRINTS" id="PR00598">
    <property type="entry name" value="HTHMARR"/>
</dbReference>
<evidence type="ECO:0000313" key="3">
    <source>
        <dbReference type="Proteomes" id="UP001596096"/>
    </source>
</evidence>
<dbReference type="RefSeq" id="WP_246640452.1">
    <property type="nucleotide sequence ID" value="NZ_JAHKRN010000027.1"/>
</dbReference>
<proteinExistence type="predicted"/>
<dbReference type="InterPro" id="IPR036388">
    <property type="entry name" value="WH-like_DNA-bd_sf"/>
</dbReference>
<dbReference type="PROSITE" id="PS50995">
    <property type="entry name" value="HTH_MARR_2"/>
    <property type="match status" value="1"/>
</dbReference>
<dbReference type="Pfam" id="PF12802">
    <property type="entry name" value="MarR_2"/>
    <property type="match status" value="1"/>
</dbReference>
<dbReference type="Proteomes" id="UP001596096">
    <property type="component" value="Unassembled WGS sequence"/>
</dbReference>
<organism evidence="2 3">
    <name type="scientific">Nonomuraea harbinensis</name>
    <dbReference type="NCBI Taxonomy" id="1286938"/>
    <lineage>
        <taxon>Bacteria</taxon>
        <taxon>Bacillati</taxon>
        <taxon>Actinomycetota</taxon>
        <taxon>Actinomycetes</taxon>
        <taxon>Streptosporangiales</taxon>
        <taxon>Streptosporangiaceae</taxon>
        <taxon>Nonomuraea</taxon>
    </lineage>
</organism>
<name>A0ABW1BLK5_9ACTN</name>
<gene>
    <name evidence="2" type="ORF">ACFPUY_00515</name>
</gene>
<dbReference type="PANTHER" id="PTHR33164">
    <property type="entry name" value="TRANSCRIPTIONAL REGULATOR, MARR FAMILY"/>
    <property type="match status" value="1"/>
</dbReference>
<feature type="domain" description="HTH marR-type" evidence="1">
    <location>
        <begin position="1"/>
        <end position="147"/>
    </location>
</feature>
<dbReference type="SUPFAM" id="SSF46785">
    <property type="entry name" value="Winged helix' DNA-binding domain"/>
    <property type="match status" value="1"/>
</dbReference>
<dbReference type="InterPro" id="IPR039422">
    <property type="entry name" value="MarR/SlyA-like"/>
</dbReference>
<dbReference type="PANTHER" id="PTHR33164:SF99">
    <property type="entry name" value="MARR FAMILY REGULATORY PROTEIN"/>
    <property type="match status" value="1"/>
</dbReference>
<dbReference type="Gene3D" id="1.10.10.10">
    <property type="entry name" value="Winged helix-like DNA-binding domain superfamily/Winged helix DNA-binding domain"/>
    <property type="match status" value="1"/>
</dbReference>